<dbReference type="GO" id="GO:0003756">
    <property type="term" value="F:protein disulfide isomerase activity"/>
    <property type="evidence" value="ECO:0007669"/>
    <property type="project" value="TreeGrafter"/>
</dbReference>
<evidence type="ECO:0000259" key="2">
    <source>
        <dbReference type="PROSITE" id="PS51352"/>
    </source>
</evidence>
<comment type="similarity">
    <text evidence="1">Belongs to the protein disulfide isomerase family.</text>
</comment>
<name>A0AAN7KEA5_9MYRT</name>
<dbReference type="CDD" id="cd02982">
    <property type="entry name" value="PDI_b'_family"/>
    <property type="match status" value="1"/>
</dbReference>
<proteinExistence type="inferred from homology"/>
<feature type="domain" description="Thioredoxin" evidence="2">
    <location>
        <begin position="1"/>
        <end position="114"/>
    </location>
</feature>
<accession>A0AAN7KEA5</accession>
<dbReference type="Gene3D" id="3.40.30.10">
    <property type="entry name" value="Glutaredoxin"/>
    <property type="match status" value="3"/>
</dbReference>
<dbReference type="GO" id="GO:0034976">
    <property type="term" value="P:response to endoplasmic reticulum stress"/>
    <property type="evidence" value="ECO:0007669"/>
    <property type="project" value="TreeGrafter"/>
</dbReference>
<reference evidence="3 4" key="1">
    <citation type="journal article" date="2023" name="Hortic Res">
        <title>Pangenome of water caltrop reveals structural variations and asymmetric subgenome divergence after allopolyploidization.</title>
        <authorList>
            <person name="Zhang X."/>
            <person name="Chen Y."/>
            <person name="Wang L."/>
            <person name="Yuan Y."/>
            <person name="Fang M."/>
            <person name="Shi L."/>
            <person name="Lu R."/>
            <person name="Comes H.P."/>
            <person name="Ma Y."/>
            <person name="Chen Y."/>
            <person name="Huang G."/>
            <person name="Zhou Y."/>
            <person name="Zheng Z."/>
            <person name="Qiu Y."/>
        </authorList>
    </citation>
    <scope>NUCLEOTIDE SEQUENCE [LARGE SCALE GENOMIC DNA]</scope>
    <source>
        <tissue evidence="3">Roots</tissue>
    </source>
</reference>
<dbReference type="PANTHER" id="PTHR18929:SF246">
    <property type="entry name" value="PROTEIN DISULFIDE ISOMERASE-LIKE 1-4"/>
    <property type="match status" value="1"/>
</dbReference>
<dbReference type="InterPro" id="IPR036249">
    <property type="entry name" value="Thioredoxin-like_sf"/>
</dbReference>
<dbReference type="GO" id="GO:0005783">
    <property type="term" value="C:endoplasmic reticulum"/>
    <property type="evidence" value="ECO:0007669"/>
    <property type="project" value="TreeGrafter"/>
</dbReference>
<keyword evidence="4" id="KW-1185">Reference proteome</keyword>
<dbReference type="Proteomes" id="UP001345219">
    <property type="component" value="Chromosome 11"/>
</dbReference>
<comment type="caution">
    <text evidence="3">The sequence shown here is derived from an EMBL/GenBank/DDBJ whole genome shotgun (WGS) entry which is preliminary data.</text>
</comment>
<organism evidence="3 4">
    <name type="scientific">Trapa incisa</name>
    <dbReference type="NCBI Taxonomy" id="236973"/>
    <lineage>
        <taxon>Eukaryota</taxon>
        <taxon>Viridiplantae</taxon>
        <taxon>Streptophyta</taxon>
        <taxon>Embryophyta</taxon>
        <taxon>Tracheophyta</taxon>
        <taxon>Spermatophyta</taxon>
        <taxon>Magnoliopsida</taxon>
        <taxon>eudicotyledons</taxon>
        <taxon>Gunneridae</taxon>
        <taxon>Pentapetalae</taxon>
        <taxon>rosids</taxon>
        <taxon>malvids</taxon>
        <taxon>Myrtales</taxon>
        <taxon>Lythraceae</taxon>
        <taxon>Trapa</taxon>
    </lineage>
</organism>
<evidence type="ECO:0000256" key="1">
    <source>
        <dbReference type="ARBA" id="ARBA00006347"/>
    </source>
</evidence>
<dbReference type="Pfam" id="PF00085">
    <property type="entry name" value="Thioredoxin"/>
    <property type="match status" value="1"/>
</dbReference>
<dbReference type="PANTHER" id="PTHR18929">
    <property type="entry name" value="PROTEIN DISULFIDE ISOMERASE"/>
    <property type="match status" value="1"/>
</dbReference>
<dbReference type="GO" id="GO:0006457">
    <property type="term" value="P:protein folding"/>
    <property type="evidence" value="ECO:0007669"/>
    <property type="project" value="TreeGrafter"/>
</dbReference>
<dbReference type="SUPFAM" id="SSF52833">
    <property type="entry name" value="Thioredoxin-like"/>
    <property type="match status" value="2"/>
</dbReference>
<dbReference type="PROSITE" id="PS51352">
    <property type="entry name" value="THIOREDOXIN_2"/>
    <property type="match status" value="1"/>
</dbReference>
<dbReference type="Pfam" id="PF13848">
    <property type="entry name" value="Thioredoxin_6"/>
    <property type="match status" value="1"/>
</dbReference>
<dbReference type="InterPro" id="IPR013766">
    <property type="entry name" value="Thioredoxin_domain"/>
</dbReference>
<evidence type="ECO:0000313" key="3">
    <source>
        <dbReference type="EMBL" id="KAK4763499.1"/>
    </source>
</evidence>
<gene>
    <name evidence="3" type="ORF">SAY87_012937</name>
</gene>
<evidence type="ECO:0000313" key="4">
    <source>
        <dbReference type="Proteomes" id="UP001345219"/>
    </source>
</evidence>
<protein>
    <recommendedName>
        <fullName evidence="2">Thioredoxin domain-containing protein</fullName>
    </recommendedName>
</protein>
<dbReference type="AlphaFoldDB" id="A0AAN7KEA5"/>
<dbReference type="EMBL" id="JAXIOK010000008">
    <property type="protein sequence ID" value="KAK4763499.1"/>
    <property type="molecule type" value="Genomic_DNA"/>
</dbReference>
<sequence length="241" mass="26903">MVGFYAPCCGHCQALAPEFAAAATELKGEEVTLAKVDATEEEELAQSYKGPESEELAAASRIEDAVNFYQTVNPDVAKLFHLDPEVKRPAMVVLKKEPEELDYFGGHFVRSEIAEFVFANKLPLVTIFNPESATSIFESPIKNLRKVLPTFQEAAKLFKGKLIFVYGEMDNEDAAKPLSEYFGITGDDPKILGYIGNDDRRKFILEGEVALDKIKVEILFQCSFSFYVGHDSIWEKLNLAT</sequence>